<proteinExistence type="predicted"/>
<organism evidence="1 2">
    <name type="scientific">Marasmiellus scandens</name>
    <dbReference type="NCBI Taxonomy" id="2682957"/>
    <lineage>
        <taxon>Eukaryota</taxon>
        <taxon>Fungi</taxon>
        <taxon>Dikarya</taxon>
        <taxon>Basidiomycota</taxon>
        <taxon>Agaricomycotina</taxon>
        <taxon>Agaricomycetes</taxon>
        <taxon>Agaricomycetidae</taxon>
        <taxon>Agaricales</taxon>
        <taxon>Marasmiineae</taxon>
        <taxon>Omphalotaceae</taxon>
        <taxon>Marasmiellus</taxon>
    </lineage>
</organism>
<reference evidence="1 2" key="1">
    <citation type="submission" date="2024-01" db="EMBL/GenBank/DDBJ databases">
        <title>A draft genome for the cacao thread blight pathogen Marasmiellus scandens.</title>
        <authorList>
            <person name="Baruah I.K."/>
            <person name="Leung J."/>
            <person name="Bukari Y."/>
            <person name="Amoako-Attah I."/>
            <person name="Meinhardt L.W."/>
            <person name="Bailey B.A."/>
            <person name="Cohen S.P."/>
        </authorList>
    </citation>
    <scope>NUCLEOTIDE SEQUENCE [LARGE SCALE GENOMIC DNA]</scope>
    <source>
        <strain evidence="1 2">GH-19</strain>
    </source>
</reference>
<keyword evidence="2" id="KW-1185">Reference proteome</keyword>
<comment type="caution">
    <text evidence="1">The sequence shown here is derived from an EMBL/GenBank/DDBJ whole genome shotgun (WGS) entry which is preliminary data.</text>
</comment>
<dbReference type="Proteomes" id="UP001498398">
    <property type="component" value="Unassembled WGS sequence"/>
</dbReference>
<name>A0ABR1IIV9_9AGAR</name>
<evidence type="ECO:0000313" key="1">
    <source>
        <dbReference type="EMBL" id="KAK7433826.1"/>
    </source>
</evidence>
<dbReference type="EMBL" id="JBANRG010000139">
    <property type="protein sequence ID" value="KAK7433826.1"/>
    <property type="molecule type" value="Genomic_DNA"/>
</dbReference>
<accession>A0ABR1IIV9</accession>
<protein>
    <submittedName>
        <fullName evidence="1">Uncharacterized protein</fullName>
    </submittedName>
</protein>
<sequence>MTKAVPVNNQMVSIIPAAGKVITRPQSIVAARLIIPTPLVPTPASSQCHDAVQSSIATTDKSMPLAPLRRHGAVECIGEAPSDDTFDIPEWIEAKWEEAVLPSLYHLLWLSEAPFTDFTKGPRLVGHVQRVLDAVYPGHTFVVELGSDVLKKAYANLNEKRSSIGALTLKLVKTHFAKMKPNDPASVESYSNWALSQGPALFRVPVSRGHSHQDDPLYTPPEDIFESTFIIQAMTVVLKPIQKSVLKDPGYPKGALALVATGVERAFISFSTGVFIPPGDFSHYKIFNILDGYFDNVKQLSDRRWQSILSRCQVEQVFRDVCHKPLRAAAAVNMHRRTLCT</sequence>
<gene>
    <name evidence="1" type="ORF">VKT23_020542</name>
</gene>
<evidence type="ECO:0000313" key="2">
    <source>
        <dbReference type="Proteomes" id="UP001498398"/>
    </source>
</evidence>